<feature type="domain" description="HTH cro/C1-type" evidence="2">
    <location>
        <begin position="10"/>
        <end position="64"/>
    </location>
</feature>
<evidence type="ECO:0000256" key="1">
    <source>
        <dbReference type="ARBA" id="ARBA00023125"/>
    </source>
</evidence>
<dbReference type="PROSITE" id="PS50943">
    <property type="entry name" value="HTH_CROC1"/>
    <property type="match status" value="1"/>
</dbReference>
<dbReference type="Proteomes" id="UP000274920">
    <property type="component" value="Unassembled WGS sequence"/>
</dbReference>
<dbReference type="RefSeq" id="WP_125127752.1">
    <property type="nucleotide sequence ID" value="NZ_RHJS01000002.1"/>
</dbReference>
<dbReference type="PANTHER" id="PTHR46558:SF3">
    <property type="entry name" value="TRANSCRIPTIONAL REGULATOR"/>
    <property type="match status" value="1"/>
</dbReference>
<accession>A0A3R8KUQ7</accession>
<dbReference type="InterPro" id="IPR001387">
    <property type="entry name" value="Cro/C1-type_HTH"/>
</dbReference>
<keyword evidence="1" id="KW-0238">DNA-binding</keyword>
<dbReference type="AlphaFoldDB" id="A0A3R8KUQ7"/>
<organism evidence="3 4">
    <name type="scientific">Schaedlerella arabinosiphila</name>
    <dbReference type="NCBI Taxonomy" id="2044587"/>
    <lineage>
        <taxon>Bacteria</taxon>
        <taxon>Bacillati</taxon>
        <taxon>Bacillota</taxon>
        <taxon>Clostridia</taxon>
        <taxon>Lachnospirales</taxon>
        <taxon>Lachnospiraceae</taxon>
        <taxon>Schaedlerella</taxon>
    </lineage>
</organism>
<dbReference type="Gene3D" id="1.10.260.40">
    <property type="entry name" value="lambda repressor-like DNA-binding domains"/>
    <property type="match status" value="1"/>
</dbReference>
<sequence length="115" mass="13329">MNLDEIGTRIKSARHEARLTQEQLAELIDVSPHYIYEIERGSKAMSIQTLEKLSIALHQSIDFLFWGNSMPYSKDSHSREDRLFMLTNNLPKEIRDALADILTVLIPYLKAKKEK</sequence>
<reference evidence="3" key="1">
    <citation type="submission" date="2018-10" db="EMBL/GenBank/DDBJ databases">
        <title>Schaedlerella arabinophila gen. nov. sp. nov., isolated from the mouse intestinal tract and comparative analysis with the genome of the closely related altered Schaedler flora strain ASF502.</title>
        <authorList>
            <person name="Miyake S."/>
            <person name="Soh M."/>
            <person name="Seedorf H."/>
        </authorList>
    </citation>
    <scope>NUCLEOTIDE SEQUENCE [LARGE SCALE GENOMIC DNA]</scope>
    <source>
        <strain evidence="3">DSM 106076</strain>
    </source>
</reference>
<dbReference type="CDD" id="cd00093">
    <property type="entry name" value="HTH_XRE"/>
    <property type="match status" value="1"/>
</dbReference>
<name>A0A3R8KUQ7_9FIRM</name>
<dbReference type="SMART" id="SM00530">
    <property type="entry name" value="HTH_XRE"/>
    <property type="match status" value="1"/>
</dbReference>
<evidence type="ECO:0000313" key="4">
    <source>
        <dbReference type="Proteomes" id="UP000274920"/>
    </source>
</evidence>
<gene>
    <name evidence="3" type="ORF">EBB54_13455</name>
</gene>
<comment type="caution">
    <text evidence="3">The sequence shown here is derived from an EMBL/GenBank/DDBJ whole genome shotgun (WGS) entry which is preliminary data.</text>
</comment>
<dbReference type="GO" id="GO:0003677">
    <property type="term" value="F:DNA binding"/>
    <property type="evidence" value="ECO:0007669"/>
    <property type="project" value="UniProtKB-KW"/>
</dbReference>
<keyword evidence="4" id="KW-1185">Reference proteome</keyword>
<dbReference type="Pfam" id="PF01381">
    <property type="entry name" value="HTH_3"/>
    <property type="match status" value="1"/>
</dbReference>
<dbReference type="PANTHER" id="PTHR46558">
    <property type="entry name" value="TRACRIPTIONAL REGULATORY PROTEIN-RELATED-RELATED"/>
    <property type="match status" value="1"/>
</dbReference>
<dbReference type="SUPFAM" id="SSF47413">
    <property type="entry name" value="lambda repressor-like DNA-binding domains"/>
    <property type="match status" value="1"/>
</dbReference>
<proteinExistence type="predicted"/>
<dbReference type="InterPro" id="IPR010982">
    <property type="entry name" value="Lambda_DNA-bd_dom_sf"/>
</dbReference>
<evidence type="ECO:0000313" key="3">
    <source>
        <dbReference type="EMBL" id="RRK32257.1"/>
    </source>
</evidence>
<protein>
    <submittedName>
        <fullName evidence="3">XRE family transcriptional regulator</fullName>
    </submittedName>
</protein>
<evidence type="ECO:0000259" key="2">
    <source>
        <dbReference type="PROSITE" id="PS50943"/>
    </source>
</evidence>
<dbReference type="EMBL" id="RHJS01000002">
    <property type="protein sequence ID" value="RRK32257.1"/>
    <property type="molecule type" value="Genomic_DNA"/>
</dbReference>